<organism evidence="1 2">
    <name type="scientific">Eumeta variegata</name>
    <name type="common">Bagworm moth</name>
    <name type="synonym">Eumeta japonica</name>
    <dbReference type="NCBI Taxonomy" id="151549"/>
    <lineage>
        <taxon>Eukaryota</taxon>
        <taxon>Metazoa</taxon>
        <taxon>Ecdysozoa</taxon>
        <taxon>Arthropoda</taxon>
        <taxon>Hexapoda</taxon>
        <taxon>Insecta</taxon>
        <taxon>Pterygota</taxon>
        <taxon>Neoptera</taxon>
        <taxon>Endopterygota</taxon>
        <taxon>Lepidoptera</taxon>
        <taxon>Glossata</taxon>
        <taxon>Ditrysia</taxon>
        <taxon>Tineoidea</taxon>
        <taxon>Psychidae</taxon>
        <taxon>Oiketicinae</taxon>
        <taxon>Eumeta</taxon>
    </lineage>
</organism>
<name>A0A4C1ZHW3_EUMVA</name>
<dbReference type="OrthoDB" id="411823at2759"/>
<proteinExistence type="predicted"/>
<dbReference type="AlphaFoldDB" id="A0A4C1ZHW3"/>
<sequence>MILRQTDMTTQSAHTLTGHGGFAQHPFRIKPKKSLYCVCDPENIQDVLHVLEGCDMFLWERAALEAEMDEAAVPENYDEPTKRKKLTLRICNELGHVFALGDRRALGAPLPARRCYAPLYSINTSSISSSHASGFDGTILTFPPQA</sequence>
<accession>A0A4C1ZHW3</accession>
<dbReference type="EMBL" id="BGZK01001780">
    <property type="protein sequence ID" value="GBP86207.1"/>
    <property type="molecule type" value="Genomic_DNA"/>
</dbReference>
<gene>
    <name evidence="1" type="ORF">EVAR_68014_1</name>
</gene>
<protein>
    <submittedName>
        <fullName evidence="1">Uncharacterized protein</fullName>
    </submittedName>
</protein>
<comment type="caution">
    <text evidence="1">The sequence shown here is derived from an EMBL/GenBank/DDBJ whole genome shotgun (WGS) entry which is preliminary data.</text>
</comment>
<evidence type="ECO:0000313" key="1">
    <source>
        <dbReference type="EMBL" id="GBP86207.1"/>
    </source>
</evidence>
<evidence type="ECO:0000313" key="2">
    <source>
        <dbReference type="Proteomes" id="UP000299102"/>
    </source>
</evidence>
<reference evidence="1 2" key="1">
    <citation type="journal article" date="2019" name="Commun. Biol.">
        <title>The bagworm genome reveals a unique fibroin gene that provides high tensile strength.</title>
        <authorList>
            <person name="Kono N."/>
            <person name="Nakamura H."/>
            <person name="Ohtoshi R."/>
            <person name="Tomita M."/>
            <person name="Numata K."/>
            <person name="Arakawa K."/>
        </authorList>
    </citation>
    <scope>NUCLEOTIDE SEQUENCE [LARGE SCALE GENOMIC DNA]</scope>
</reference>
<dbReference type="Proteomes" id="UP000299102">
    <property type="component" value="Unassembled WGS sequence"/>
</dbReference>
<keyword evidence="2" id="KW-1185">Reference proteome</keyword>